<dbReference type="SUPFAM" id="SSF53223">
    <property type="entry name" value="Aminoacid dehydrogenase-like, N-terminal domain"/>
    <property type="match status" value="1"/>
</dbReference>
<evidence type="ECO:0000259" key="11">
    <source>
        <dbReference type="Pfam" id="PF18317"/>
    </source>
</evidence>
<dbReference type="InterPro" id="IPR036291">
    <property type="entry name" value="NAD(P)-bd_dom_sf"/>
</dbReference>
<protein>
    <recommendedName>
        <fullName evidence="2 8">Shikimate dehydrogenase (NADP(+))</fullName>
        <shortName evidence="8">SDH</shortName>
        <ecNumber evidence="2 8">1.1.1.25</ecNumber>
    </recommendedName>
</protein>
<dbReference type="CDD" id="cd01065">
    <property type="entry name" value="NAD_bind_Shikimate_DH"/>
    <property type="match status" value="1"/>
</dbReference>
<feature type="binding site" evidence="8">
    <location>
        <begin position="152"/>
        <end position="157"/>
    </location>
    <ligand>
        <name>NADP(+)</name>
        <dbReference type="ChEBI" id="CHEBI:58349"/>
    </ligand>
</feature>
<keyword evidence="3 8" id="KW-0028">Amino-acid biosynthesis</keyword>
<comment type="catalytic activity">
    <reaction evidence="7 8">
        <text>shikimate + NADP(+) = 3-dehydroshikimate + NADPH + H(+)</text>
        <dbReference type="Rhea" id="RHEA:17737"/>
        <dbReference type="ChEBI" id="CHEBI:15378"/>
        <dbReference type="ChEBI" id="CHEBI:16630"/>
        <dbReference type="ChEBI" id="CHEBI:36208"/>
        <dbReference type="ChEBI" id="CHEBI:57783"/>
        <dbReference type="ChEBI" id="CHEBI:58349"/>
        <dbReference type="EC" id="1.1.1.25"/>
    </reaction>
</comment>
<dbReference type="Pfam" id="PF18317">
    <property type="entry name" value="SDH_C"/>
    <property type="match status" value="1"/>
</dbReference>
<comment type="caution">
    <text evidence="12">The sequence shown here is derived from an EMBL/GenBank/DDBJ whole genome shotgun (WGS) entry which is preliminary data.</text>
</comment>
<evidence type="ECO:0000256" key="3">
    <source>
        <dbReference type="ARBA" id="ARBA00022605"/>
    </source>
</evidence>
<name>A0ABV8UZQ3_9GAMM</name>
<sequence length="278" mass="29789">MTKHYQVVGNPIAQSKSPFIHMAFAQQTQQHISYQRACPEVDGFLVEAQRFFASGGLGMNVTAPFKLDAYNFASQLTPRATLAGAVNTLAVQEEGSILGDNTDGYGLVTDITQQLGWPLRDKKLLVLGAGGAVRGVLQMLLEQRPAQLVLANRTLVKAEALASVFAPIGPVETVEFDALSGFAHGHFDLIINATSASLAGDLPPVPETLIAPATYCYDMTYGAQPTVFLRWVASLGVRVSADGLGMLVGQAAESFRLWHGVMPEVKPVMAALRQHLKA</sequence>
<dbReference type="Proteomes" id="UP001595840">
    <property type="component" value="Unassembled WGS sequence"/>
</dbReference>
<dbReference type="Gene3D" id="3.40.50.720">
    <property type="entry name" value="NAD(P)-binding Rossmann-like Domain"/>
    <property type="match status" value="1"/>
</dbReference>
<keyword evidence="6 8" id="KW-0057">Aromatic amino acid biosynthesis</keyword>
<comment type="function">
    <text evidence="8">Involved in the biosynthesis of the chorismate, which leads to the biosynthesis of aromatic amino acids. Catalyzes the reversible NADPH linked reduction of 3-dehydroshikimate (DHSA) to yield shikimate (SA).</text>
</comment>
<evidence type="ECO:0000259" key="10">
    <source>
        <dbReference type="Pfam" id="PF08501"/>
    </source>
</evidence>
<dbReference type="NCBIfam" id="TIGR00507">
    <property type="entry name" value="aroE"/>
    <property type="match status" value="1"/>
</dbReference>
<evidence type="ECO:0000256" key="2">
    <source>
        <dbReference type="ARBA" id="ARBA00012962"/>
    </source>
</evidence>
<evidence type="ECO:0000259" key="9">
    <source>
        <dbReference type="Pfam" id="PF01488"/>
    </source>
</evidence>
<dbReference type="SUPFAM" id="SSF51735">
    <property type="entry name" value="NAD(P)-binding Rossmann-fold domains"/>
    <property type="match status" value="1"/>
</dbReference>
<feature type="binding site" evidence="8">
    <location>
        <position position="221"/>
    </location>
    <ligand>
        <name>shikimate</name>
        <dbReference type="ChEBI" id="CHEBI:36208"/>
    </ligand>
</feature>
<keyword evidence="5 8" id="KW-0560">Oxidoreductase</keyword>
<dbReference type="Gene3D" id="3.40.50.10860">
    <property type="entry name" value="Leucine Dehydrogenase, chain A, domain 1"/>
    <property type="match status" value="1"/>
</dbReference>
<dbReference type="Pfam" id="PF08501">
    <property type="entry name" value="Shikimate_dh_N"/>
    <property type="match status" value="1"/>
</dbReference>
<comment type="subunit">
    <text evidence="8">Homodimer.</text>
</comment>
<feature type="domain" description="Shikimate dehydrogenase substrate binding N-terminal" evidence="10">
    <location>
        <begin position="7"/>
        <end position="89"/>
    </location>
</feature>
<dbReference type="InterPro" id="IPR006151">
    <property type="entry name" value="Shikm_DH/Glu-tRNA_Rdtase"/>
</dbReference>
<evidence type="ECO:0000256" key="4">
    <source>
        <dbReference type="ARBA" id="ARBA00022857"/>
    </source>
</evidence>
<comment type="caution">
    <text evidence="8">Lacks conserved residue(s) required for the propagation of feature annotation.</text>
</comment>
<dbReference type="GO" id="GO:0004764">
    <property type="term" value="F:shikimate 3-dehydrogenase (NADP+) activity"/>
    <property type="evidence" value="ECO:0007669"/>
    <property type="project" value="UniProtKB-EC"/>
</dbReference>
<evidence type="ECO:0000256" key="6">
    <source>
        <dbReference type="ARBA" id="ARBA00023141"/>
    </source>
</evidence>
<evidence type="ECO:0000313" key="12">
    <source>
        <dbReference type="EMBL" id="MFC4361146.1"/>
    </source>
</evidence>
<feature type="binding site" evidence="8">
    <location>
        <position position="87"/>
    </location>
    <ligand>
        <name>shikimate</name>
        <dbReference type="ChEBI" id="CHEBI:36208"/>
    </ligand>
</feature>
<keyword evidence="4 8" id="KW-0521">NADP</keyword>
<dbReference type="HAMAP" id="MF_00222">
    <property type="entry name" value="Shikimate_DH_AroE"/>
    <property type="match status" value="1"/>
</dbReference>
<evidence type="ECO:0000313" key="13">
    <source>
        <dbReference type="Proteomes" id="UP001595840"/>
    </source>
</evidence>
<feature type="domain" description="SDH C-terminal" evidence="11">
    <location>
        <begin position="243"/>
        <end position="273"/>
    </location>
</feature>
<feature type="binding site" evidence="8">
    <location>
        <position position="219"/>
    </location>
    <ligand>
        <name>NADP(+)</name>
        <dbReference type="ChEBI" id="CHEBI:58349"/>
    </ligand>
</feature>
<dbReference type="PANTHER" id="PTHR21089">
    <property type="entry name" value="SHIKIMATE DEHYDROGENASE"/>
    <property type="match status" value="1"/>
</dbReference>
<evidence type="ECO:0000256" key="1">
    <source>
        <dbReference type="ARBA" id="ARBA00004871"/>
    </source>
</evidence>
<comment type="similarity">
    <text evidence="8">Belongs to the shikimate dehydrogenase family.</text>
</comment>
<dbReference type="NCBIfam" id="NF001310">
    <property type="entry name" value="PRK00258.1-2"/>
    <property type="match status" value="1"/>
</dbReference>
<accession>A0ABV8UZQ3</accession>
<reference evidence="13" key="1">
    <citation type="journal article" date="2019" name="Int. J. Syst. Evol. Microbiol.">
        <title>The Global Catalogue of Microorganisms (GCM) 10K type strain sequencing project: providing services to taxonomists for standard genome sequencing and annotation.</title>
        <authorList>
            <consortium name="The Broad Institute Genomics Platform"/>
            <consortium name="The Broad Institute Genome Sequencing Center for Infectious Disease"/>
            <person name="Wu L."/>
            <person name="Ma J."/>
        </authorList>
    </citation>
    <scope>NUCLEOTIDE SEQUENCE [LARGE SCALE GENOMIC DNA]</scope>
    <source>
        <strain evidence="13">CECT 8570</strain>
    </source>
</reference>
<evidence type="ECO:0000256" key="5">
    <source>
        <dbReference type="ARBA" id="ARBA00023002"/>
    </source>
</evidence>
<dbReference type="InterPro" id="IPR041121">
    <property type="entry name" value="SDH_C"/>
</dbReference>
<dbReference type="InterPro" id="IPR013708">
    <property type="entry name" value="Shikimate_DH-bd_N"/>
</dbReference>
<proteinExistence type="inferred from homology"/>
<comment type="pathway">
    <text evidence="1 8">Metabolic intermediate biosynthesis; chorismate biosynthesis; chorismate from D-erythrose 4-phosphate and phosphoenolpyruvate: step 4/7.</text>
</comment>
<dbReference type="Pfam" id="PF01488">
    <property type="entry name" value="Shikimate_DH"/>
    <property type="match status" value="1"/>
</dbReference>
<evidence type="ECO:0000256" key="7">
    <source>
        <dbReference type="ARBA" id="ARBA00049442"/>
    </source>
</evidence>
<feature type="active site" description="Proton acceptor" evidence="8">
    <location>
        <position position="66"/>
    </location>
</feature>
<dbReference type="InterPro" id="IPR046346">
    <property type="entry name" value="Aminoacid_DH-like_N_sf"/>
</dbReference>
<feature type="binding site" evidence="8">
    <location>
        <position position="243"/>
    </location>
    <ligand>
        <name>NADP(+)</name>
        <dbReference type="ChEBI" id="CHEBI:58349"/>
    </ligand>
</feature>
<dbReference type="InterPro" id="IPR011342">
    <property type="entry name" value="Shikimate_DH"/>
</dbReference>
<dbReference type="InterPro" id="IPR022893">
    <property type="entry name" value="Shikimate_DH_fam"/>
</dbReference>
<gene>
    <name evidence="8 12" type="primary">aroE</name>
    <name evidence="12" type="ORF">ACFOX3_02470</name>
</gene>
<feature type="binding site" evidence="8">
    <location>
        <position position="62"/>
    </location>
    <ligand>
        <name>shikimate</name>
        <dbReference type="ChEBI" id="CHEBI:36208"/>
    </ligand>
</feature>
<feature type="binding site" evidence="8">
    <location>
        <position position="250"/>
    </location>
    <ligand>
        <name>shikimate</name>
        <dbReference type="ChEBI" id="CHEBI:36208"/>
    </ligand>
</feature>
<feature type="binding site" evidence="8">
    <location>
        <position position="103"/>
    </location>
    <ligand>
        <name>shikimate</name>
        <dbReference type="ChEBI" id="CHEBI:36208"/>
    </ligand>
</feature>
<feature type="domain" description="Quinate/shikimate 5-dehydrogenase/glutamyl-tRNA reductase" evidence="9">
    <location>
        <begin position="118"/>
        <end position="197"/>
    </location>
</feature>
<dbReference type="PANTHER" id="PTHR21089:SF1">
    <property type="entry name" value="BIFUNCTIONAL 3-DEHYDROQUINATE DEHYDRATASE_SHIKIMATE DEHYDROGENASE, CHLOROPLASTIC"/>
    <property type="match status" value="1"/>
</dbReference>
<feature type="binding site" evidence="8">
    <location>
        <begin position="15"/>
        <end position="17"/>
    </location>
    <ligand>
        <name>shikimate</name>
        <dbReference type="ChEBI" id="CHEBI:36208"/>
    </ligand>
</feature>
<keyword evidence="13" id="KW-1185">Reference proteome</keyword>
<dbReference type="EMBL" id="JBHSCX010000003">
    <property type="protein sequence ID" value="MFC4361146.1"/>
    <property type="molecule type" value="Genomic_DNA"/>
</dbReference>
<organism evidence="12 13">
    <name type="scientific">Simiduia curdlanivorans</name>
    <dbReference type="NCBI Taxonomy" id="1492769"/>
    <lineage>
        <taxon>Bacteria</taxon>
        <taxon>Pseudomonadati</taxon>
        <taxon>Pseudomonadota</taxon>
        <taxon>Gammaproteobacteria</taxon>
        <taxon>Cellvibrionales</taxon>
        <taxon>Cellvibrionaceae</taxon>
        <taxon>Simiduia</taxon>
    </lineage>
</organism>
<dbReference type="EC" id="1.1.1.25" evidence="2 8"/>
<feature type="binding site" evidence="8">
    <location>
        <begin position="128"/>
        <end position="132"/>
    </location>
    <ligand>
        <name>NADP(+)</name>
        <dbReference type="ChEBI" id="CHEBI:58349"/>
    </ligand>
</feature>
<evidence type="ECO:0000256" key="8">
    <source>
        <dbReference type="HAMAP-Rule" id="MF_00222"/>
    </source>
</evidence>
<dbReference type="RefSeq" id="WP_290260219.1">
    <property type="nucleotide sequence ID" value="NZ_JAUFQG010000004.1"/>
</dbReference>